<dbReference type="InterPro" id="IPR005467">
    <property type="entry name" value="His_kinase_dom"/>
</dbReference>
<dbReference type="Pfam" id="PF00512">
    <property type="entry name" value="HisKA"/>
    <property type="match status" value="1"/>
</dbReference>
<dbReference type="CDD" id="cd00082">
    <property type="entry name" value="HisKA"/>
    <property type="match status" value="1"/>
</dbReference>
<evidence type="ECO:0000313" key="16">
    <source>
        <dbReference type="EMBL" id="TFY96596.1"/>
    </source>
</evidence>
<evidence type="ECO:0000259" key="15">
    <source>
        <dbReference type="PROSITE" id="PS50113"/>
    </source>
</evidence>
<protein>
    <recommendedName>
        <fullName evidence="3">histidine kinase</fullName>
        <ecNumber evidence="3">2.7.13.3</ecNumber>
    </recommendedName>
</protein>
<dbReference type="GO" id="GO:0005524">
    <property type="term" value="F:ATP binding"/>
    <property type="evidence" value="ECO:0007669"/>
    <property type="project" value="UniProtKB-KW"/>
</dbReference>
<evidence type="ECO:0000256" key="8">
    <source>
        <dbReference type="ARBA" id="ARBA00022777"/>
    </source>
</evidence>
<dbReference type="InterPro" id="IPR035965">
    <property type="entry name" value="PAS-like_dom_sf"/>
</dbReference>
<dbReference type="Proteomes" id="UP000297839">
    <property type="component" value="Unassembled WGS sequence"/>
</dbReference>
<dbReference type="PANTHER" id="PTHR42878:SF7">
    <property type="entry name" value="SENSOR HISTIDINE KINASE GLRK"/>
    <property type="match status" value="1"/>
</dbReference>
<keyword evidence="11" id="KW-0902">Two-component regulatory system</keyword>
<dbReference type="PANTHER" id="PTHR42878">
    <property type="entry name" value="TWO-COMPONENT HISTIDINE KINASE"/>
    <property type="match status" value="1"/>
</dbReference>
<proteinExistence type="predicted"/>
<keyword evidence="17" id="KW-1185">Reference proteome</keyword>
<reference evidence="16 17" key="1">
    <citation type="submission" date="2019-03" db="EMBL/GenBank/DDBJ databases">
        <title>Ramlibacter sp. 18x22-1, whole genome shotgun sequence.</title>
        <authorList>
            <person name="Zhang X."/>
            <person name="Feng G."/>
            <person name="Zhu H."/>
        </authorList>
    </citation>
    <scope>NUCLEOTIDE SEQUENCE [LARGE SCALE GENOMIC DNA]</scope>
    <source>
        <strain evidence="16 17">18x22-1</strain>
    </source>
</reference>
<evidence type="ECO:0000256" key="5">
    <source>
        <dbReference type="ARBA" id="ARBA00022679"/>
    </source>
</evidence>
<keyword evidence="13" id="KW-0175">Coiled coil</keyword>
<dbReference type="InterPro" id="IPR003594">
    <property type="entry name" value="HATPase_dom"/>
</dbReference>
<dbReference type="InterPro" id="IPR013656">
    <property type="entry name" value="PAS_4"/>
</dbReference>
<feature type="domain" description="Histidine kinase" evidence="14">
    <location>
        <begin position="187"/>
        <end position="399"/>
    </location>
</feature>
<evidence type="ECO:0000256" key="6">
    <source>
        <dbReference type="ARBA" id="ARBA00022692"/>
    </source>
</evidence>
<dbReference type="SUPFAM" id="SSF47384">
    <property type="entry name" value="Homodimeric domain of signal transducing histidine kinase"/>
    <property type="match status" value="1"/>
</dbReference>
<dbReference type="InterPro" id="IPR000014">
    <property type="entry name" value="PAS"/>
</dbReference>
<dbReference type="EC" id="2.7.13.3" evidence="3"/>
<dbReference type="InterPro" id="IPR050351">
    <property type="entry name" value="BphY/WalK/GraS-like"/>
</dbReference>
<dbReference type="InterPro" id="IPR036097">
    <property type="entry name" value="HisK_dim/P_sf"/>
</dbReference>
<sequence length="402" mass="44064">MVKMPCDPLGRVPALTAGRNVQMQPEHFVNELPAEVEALRREVERLSRRIDRGNGLLDAILSESPHGILVCDRDGKLTLHNRAAESIWAGSATTHGVQDWSRYRAFHQDGRPFAPEDWSMARCLREGVTIQAEEVRIQKFDGSHGMLLGSCAPIRDAGGAVEGAISVFADITRFKQVERLRDQWVAMAGHELRSPLQVLQNQLHAALRSRRPVDLEQLIPSCIAQVRRMSHLVEDMLDVSRAQAGSLRVNVESVDLKSLILKVGGDILAPAAQHVPLYELDDVFAMADAGRTEQVLANLLTNAVRYSPQGGPIRVRLRALQTHAEIVVEDQGIGFDPQIAETLFEPFLQVQPDTRRGTGLGLGLHLARELVTRMGGSIAAKSEGPGSGAVFTFQLPLGPRPA</sequence>
<dbReference type="Gene3D" id="1.10.287.130">
    <property type="match status" value="1"/>
</dbReference>
<evidence type="ECO:0000256" key="3">
    <source>
        <dbReference type="ARBA" id="ARBA00012438"/>
    </source>
</evidence>
<keyword evidence="4" id="KW-0597">Phosphoprotein</keyword>
<evidence type="ECO:0000256" key="13">
    <source>
        <dbReference type="SAM" id="Coils"/>
    </source>
</evidence>
<evidence type="ECO:0000256" key="10">
    <source>
        <dbReference type="ARBA" id="ARBA00022989"/>
    </source>
</evidence>
<dbReference type="Pfam" id="PF02518">
    <property type="entry name" value="HATPase_c"/>
    <property type="match status" value="1"/>
</dbReference>
<dbReference type="Pfam" id="PF08448">
    <property type="entry name" value="PAS_4"/>
    <property type="match status" value="1"/>
</dbReference>
<keyword evidence="5" id="KW-0808">Transferase</keyword>
<comment type="subcellular location">
    <subcellularLocation>
        <location evidence="2">Membrane</location>
        <topology evidence="2">Multi-pass membrane protein</topology>
    </subcellularLocation>
</comment>
<comment type="caution">
    <text evidence="16">The sequence shown here is derived from an EMBL/GenBank/DDBJ whole genome shotgun (WGS) entry which is preliminary data.</text>
</comment>
<organism evidence="16 17">
    <name type="scientific">Ramlibacter humi</name>
    <dbReference type="NCBI Taxonomy" id="2530451"/>
    <lineage>
        <taxon>Bacteria</taxon>
        <taxon>Pseudomonadati</taxon>
        <taxon>Pseudomonadota</taxon>
        <taxon>Betaproteobacteria</taxon>
        <taxon>Burkholderiales</taxon>
        <taxon>Comamonadaceae</taxon>
        <taxon>Ramlibacter</taxon>
    </lineage>
</organism>
<comment type="catalytic activity">
    <reaction evidence="1">
        <text>ATP + protein L-histidine = ADP + protein N-phospho-L-histidine.</text>
        <dbReference type="EC" id="2.7.13.3"/>
    </reaction>
</comment>
<name>A0A4Z0BBQ5_9BURK</name>
<dbReference type="SUPFAM" id="SSF55785">
    <property type="entry name" value="PYP-like sensor domain (PAS domain)"/>
    <property type="match status" value="1"/>
</dbReference>
<dbReference type="InterPro" id="IPR003661">
    <property type="entry name" value="HisK_dim/P_dom"/>
</dbReference>
<evidence type="ECO:0000313" key="17">
    <source>
        <dbReference type="Proteomes" id="UP000297839"/>
    </source>
</evidence>
<keyword evidence="6" id="KW-0812">Transmembrane</keyword>
<dbReference type="SUPFAM" id="SSF55874">
    <property type="entry name" value="ATPase domain of HSP90 chaperone/DNA topoisomerase II/histidine kinase"/>
    <property type="match status" value="1"/>
</dbReference>
<evidence type="ECO:0000256" key="1">
    <source>
        <dbReference type="ARBA" id="ARBA00000085"/>
    </source>
</evidence>
<dbReference type="InterPro" id="IPR004358">
    <property type="entry name" value="Sig_transdc_His_kin-like_C"/>
</dbReference>
<evidence type="ECO:0000256" key="12">
    <source>
        <dbReference type="ARBA" id="ARBA00023136"/>
    </source>
</evidence>
<gene>
    <name evidence="16" type="ORF">EZ216_20295</name>
</gene>
<dbReference type="Gene3D" id="3.30.450.20">
    <property type="entry name" value="PAS domain"/>
    <property type="match status" value="1"/>
</dbReference>
<dbReference type="CDD" id="cd00130">
    <property type="entry name" value="PAS"/>
    <property type="match status" value="1"/>
</dbReference>
<dbReference type="GO" id="GO:0016020">
    <property type="term" value="C:membrane"/>
    <property type="evidence" value="ECO:0007669"/>
    <property type="project" value="UniProtKB-SubCell"/>
</dbReference>
<dbReference type="InterPro" id="IPR036890">
    <property type="entry name" value="HATPase_C_sf"/>
</dbReference>
<dbReference type="GO" id="GO:0000156">
    <property type="term" value="F:phosphorelay response regulator activity"/>
    <property type="evidence" value="ECO:0007669"/>
    <property type="project" value="TreeGrafter"/>
</dbReference>
<dbReference type="SMART" id="SM00387">
    <property type="entry name" value="HATPase_c"/>
    <property type="match status" value="1"/>
</dbReference>
<dbReference type="PRINTS" id="PR00344">
    <property type="entry name" value="BCTRLSENSOR"/>
</dbReference>
<evidence type="ECO:0000256" key="7">
    <source>
        <dbReference type="ARBA" id="ARBA00022741"/>
    </source>
</evidence>
<dbReference type="GO" id="GO:0007234">
    <property type="term" value="P:osmosensory signaling via phosphorelay pathway"/>
    <property type="evidence" value="ECO:0007669"/>
    <property type="project" value="TreeGrafter"/>
</dbReference>
<dbReference type="GO" id="GO:0000155">
    <property type="term" value="F:phosphorelay sensor kinase activity"/>
    <property type="evidence" value="ECO:0007669"/>
    <property type="project" value="InterPro"/>
</dbReference>
<dbReference type="PROSITE" id="PS50109">
    <property type="entry name" value="HIS_KIN"/>
    <property type="match status" value="1"/>
</dbReference>
<dbReference type="GO" id="GO:0030295">
    <property type="term" value="F:protein kinase activator activity"/>
    <property type="evidence" value="ECO:0007669"/>
    <property type="project" value="TreeGrafter"/>
</dbReference>
<keyword evidence="7" id="KW-0547">Nucleotide-binding</keyword>
<dbReference type="InterPro" id="IPR000700">
    <property type="entry name" value="PAS-assoc_C"/>
</dbReference>
<dbReference type="AlphaFoldDB" id="A0A4Z0BBQ5"/>
<dbReference type="NCBIfam" id="TIGR00229">
    <property type="entry name" value="sensory_box"/>
    <property type="match status" value="1"/>
</dbReference>
<dbReference type="Gene3D" id="3.30.565.10">
    <property type="entry name" value="Histidine kinase-like ATPase, C-terminal domain"/>
    <property type="match status" value="1"/>
</dbReference>
<evidence type="ECO:0000256" key="4">
    <source>
        <dbReference type="ARBA" id="ARBA00022553"/>
    </source>
</evidence>
<evidence type="ECO:0000256" key="2">
    <source>
        <dbReference type="ARBA" id="ARBA00004141"/>
    </source>
</evidence>
<feature type="coiled-coil region" evidence="13">
    <location>
        <begin position="29"/>
        <end position="56"/>
    </location>
</feature>
<dbReference type="PROSITE" id="PS50113">
    <property type="entry name" value="PAC"/>
    <property type="match status" value="1"/>
</dbReference>
<keyword evidence="10" id="KW-1133">Transmembrane helix</keyword>
<evidence type="ECO:0000256" key="11">
    <source>
        <dbReference type="ARBA" id="ARBA00023012"/>
    </source>
</evidence>
<keyword evidence="8 16" id="KW-0418">Kinase</keyword>
<dbReference type="EMBL" id="SMLK01000011">
    <property type="protein sequence ID" value="TFY96596.1"/>
    <property type="molecule type" value="Genomic_DNA"/>
</dbReference>
<accession>A0A4Z0BBQ5</accession>
<dbReference type="SMART" id="SM00388">
    <property type="entry name" value="HisKA"/>
    <property type="match status" value="1"/>
</dbReference>
<keyword evidence="9" id="KW-0067">ATP-binding</keyword>
<evidence type="ECO:0000259" key="14">
    <source>
        <dbReference type="PROSITE" id="PS50109"/>
    </source>
</evidence>
<evidence type="ECO:0000256" key="9">
    <source>
        <dbReference type="ARBA" id="ARBA00022840"/>
    </source>
</evidence>
<dbReference type="OrthoDB" id="567977at2"/>
<feature type="domain" description="PAC" evidence="15">
    <location>
        <begin position="131"/>
        <end position="183"/>
    </location>
</feature>
<keyword evidence="12" id="KW-0472">Membrane</keyword>